<evidence type="ECO:0000313" key="5">
    <source>
        <dbReference type="Proteomes" id="UP000051521"/>
    </source>
</evidence>
<dbReference type="InterPro" id="IPR016181">
    <property type="entry name" value="Acyl_CoA_acyltransferase"/>
</dbReference>
<organism evidence="2 4">
    <name type="scientific">Lactobacillus gigeriorum DSM 23908 = CRBIP 24.85</name>
    <dbReference type="NCBI Taxonomy" id="1423751"/>
    <lineage>
        <taxon>Bacteria</taxon>
        <taxon>Bacillati</taxon>
        <taxon>Bacillota</taxon>
        <taxon>Bacilli</taxon>
        <taxon>Lactobacillales</taxon>
        <taxon>Lactobacillaceae</taxon>
        <taxon>Lactobacillus</taxon>
    </lineage>
</organism>
<evidence type="ECO:0000313" key="3">
    <source>
        <dbReference type="EMBL" id="KRN11031.1"/>
    </source>
</evidence>
<dbReference type="SUPFAM" id="SSF55729">
    <property type="entry name" value="Acyl-CoA N-acyltransferases (Nat)"/>
    <property type="match status" value="1"/>
</dbReference>
<dbReference type="RefSeq" id="WP_008473636.1">
    <property type="nucleotide sequence ID" value="NZ_AYZO01000025.1"/>
</dbReference>
<dbReference type="Pfam" id="PF00583">
    <property type="entry name" value="Acetyltransf_1"/>
    <property type="match status" value="1"/>
</dbReference>
<dbReference type="PROSITE" id="PS51186">
    <property type="entry name" value="GNAT"/>
    <property type="match status" value="1"/>
</dbReference>
<proteinExistence type="predicted"/>
<reference evidence="2 4" key="1">
    <citation type="submission" date="2012-06" db="EMBL/GenBank/DDBJ databases">
        <title>Draft genome sequence of Lactobacillus gigeriorum CRBIP 24.85T, isolated from chicken crop.</title>
        <authorList>
            <person name="Cousin S."/>
            <person name="Ma L."/>
            <person name="Creno S."/>
            <person name="Clermont D."/>
            <person name="Loux V."/>
            <person name="Bizet C."/>
            <person name="Bouchier C."/>
        </authorList>
    </citation>
    <scope>NUCLEOTIDE SEQUENCE [LARGE SCALE GENOMIC DNA]</scope>
    <source>
        <strain evidence="4">CRBIP 24.85T</strain>
        <strain evidence="2">Type strain: CRBIP 24.85</strain>
    </source>
</reference>
<keyword evidence="2" id="KW-0808">Transferase</keyword>
<dbReference type="EMBL" id="CAKC01000065">
    <property type="protein sequence ID" value="CCI87418.1"/>
    <property type="molecule type" value="Genomic_DNA"/>
</dbReference>
<dbReference type="Proteomes" id="UP000009326">
    <property type="component" value="Unassembled WGS sequence"/>
</dbReference>
<gene>
    <name evidence="2" type="ORF">BN52_04700</name>
    <name evidence="3" type="ORF">FC38_GL000881</name>
</gene>
<keyword evidence="2" id="KW-0012">Acyltransferase</keyword>
<dbReference type="OrthoDB" id="9796381at2"/>
<protein>
    <submittedName>
        <fullName evidence="2">Acetyltransferase</fullName>
        <ecNumber evidence="2">2.3.1.-</ecNumber>
    </submittedName>
</protein>
<accession>I7LGA4</accession>
<dbReference type="EC" id="2.3.1.-" evidence="2"/>
<sequence length="172" mass="19066">MAAIYTRLAQMSDLPAIMKIIADAKEFLKVAGSTQWQSGYPNEATIQHDILAQVGYCLLCGEEVVGYAAVIVGPDPNYHKIAGAWNNDQDPYATIHRIAMSNKYQGQHLAGKFVSNLISLYYARNLRNFRVDTGLKNQPMQALAKSQGFVKRGIVRVDDPLDPDRVGLELNL</sequence>
<keyword evidence="5" id="KW-1185">Reference proteome</keyword>
<evidence type="ECO:0000313" key="4">
    <source>
        <dbReference type="Proteomes" id="UP000009326"/>
    </source>
</evidence>
<name>I7LGA4_9LACO</name>
<dbReference type="EMBL" id="AYZO01000025">
    <property type="protein sequence ID" value="KRN11031.1"/>
    <property type="molecule type" value="Genomic_DNA"/>
</dbReference>
<dbReference type="Proteomes" id="UP000051521">
    <property type="component" value="Unassembled WGS sequence"/>
</dbReference>
<dbReference type="AlphaFoldDB" id="I7LGA4"/>
<evidence type="ECO:0000259" key="1">
    <source>
        <dbReference type="PROSITE" id="PS51186"/>
    </source>
</evidence>
<dbReference type="STRING" id="1423751.FC38_GL000881"/>
<dbReference type="PATRIC" id="fig|1423751.3.peg.912"/>
<dbReference type="GO" id="GO:0016747">
    <property type="term" value="F:acyltransferase activity, transferring groups other than amino-acyl groups"/>
    <property type="evidence" value="ECO:0007669"/>
    <property type="project" value="InterPro"/>
</dbReference>
<reference evidence="3 5" key="2">
    <citation type="journal article" date="2015" name="Genome Announc.">
        <title>Expanding the biotechnology potential of lactobacilli through comparative genomics of 213 strains and associated genera.</title>
        <authorList>
            <person name="Sun Z."/>
            <person name="Harris H.M."/>
            <person name="McCann A."/>
            <person name="Guo C."/>
            <person name="Argimon S."/>
            <person name="Zhang W."/>
            <person name="Yang X."/>
            <person name="Jeffery I.B."/>
            <person name="Cooney J.C."/>
            <person name="Kagawa T.F."/>
            <person name="Liu W."/>
            <person name="Song Y."/>
            <person name="Salvetti E."/>
            <person name="Wrobel A."/>
            <person name="Rasinkangas P."/>
            <person name="Parkhill J."/>
            <person name="Rea M.C."/>
            <person name="O'Sullivan O."/>
            <person name="Ritari J."/>
            <person name="Douillard F.P."/>
            <person name="Paul Ross R."/>
            <person name="Yang R."/>
            <person name="Briner A.E."/>
            <person name="Felis G.E."/>
            <person name="de Vos W.M."/>
            <person name="Barrangou R."/>
            <person name="Klaenhammer T.R."/>
            <person name="Caufield P.W."/>
            <person name="Cui Y."/>
            <person name="Zhang H."/>
            <person name="O'Toole P.W."/>
        </authorList>
    </citation>
    <scope>NUCLEOTIDE SEQUENCE [LARGE SCALE GENOMIC DNA]</scope>
    <source>
        <strain evidence="3 5">DSM 23908</strain>
    </source>
</reference>
<comment type="caution">
    <text evidence="2">The sequence shown here is derived from an EMBL/GenBank/DDBJ whole genome shotgun (WGS) entry which is preliminary data.</text>
</comment>
<dbReference type="InterPro" id="IPR000182">
    <property type="entry name" value="GNAT_dom"/>
</dbReference>
<feature type="domain" description="N-acetyltransferase" evidence="1">
    <location>
        <begin position="4"/>
        <end position="172"/>
    </location>
</feature>
<evidence type="ECO:0000313" key="2">
    <source>
        <dbReference type="EMBL" id="CCI87418.1"/>
    </source>
</evidence>
<dbReference type="Gene3D" id="3.40.630.30">
    <property type="match status" value="1"/>
</dbReference>